<dbReference type="GO" id="GO:0003735">
    <property type="term" value="F:structural constituent of ribosome"/>
    <property type="evidence" value="ECO:0007669"/>
    <property type="project" value="InterPro"/>
</dbReference>
<evidence type="ECO:0000256" key="3">
    <source>
        <dbReference type="ARBA" id="ARBA00023274"/>
    </source>
</evidence>
<dbReference type="EMBL" id="CADCWN010000249">
    <property type="protein sequence ID" value="CAA9582300.1"/>
    <property type="molecule type" value="Genomic_DNA"/>
</dbReference>
<evidence type="ECO:0000256" key="5">
    <source>
        <dbReference type="HAMAP-Rule" id="MF_00291"/>
    </source>
</evidence>
<gene>
    <name evidence="5" type="primary">rpsB</name>
    <name evidence="8" type="ORF">AVDCRST_MAG18-3323</name>
</gene>
<feature type="compositionally biased region" description="Acidic residues" evidence="7">
    <location>
        <begin position="265"/>
        <end position="277"/>
    </location>
</feature>
<dbReference type="CDD" id="cd01425">
    <property type="entry name" value="RPS2"/>
    <property type="match status" value="1"/>
</dbReference>
<feature type="region of interest" description="Disordered" evidence="7">
    <location>
        <begin position="259"/>
        <end position="289"/>
    </location>
</feature>
<dbReference type="PANTHER" id="PTHR12534:SF0">
    <property type="entry name" value="SMALL RIBOSOMAL SUBUNIT PROTEIN US2M"/>
    <property type="match status" value="1"/>
</dbReference>
<evidence type="ECO:0000313" key="8">
    <source>
        <dbReference type="EMBL" id="CAA9582300.1"/>
    </source>
</evidence>
<protein>
    <recommendedName>
        <fullName evidence="4 5">Small ribosomal subunit protein uS2</fullName>
    </recommendedName>
</protein>
<dbReference type="PRINTS" id="PR00395">
    <property type="entry name" value="RIBOSOMALS2"/>
</dbReference>
<dbReference type="PROSITE" id="PS00963">
    <property type="entry name" value="RIBOSOMAL_S2_2"/>
    <property type="match status" value="1"/>
</dbReference>
<evidence type="ECO:0000256" key="7">
    <source>
        <dbReference type="SAM" id="MobiDB-lite"/>
    </source>
</evidence>
<dbReference type="InterPro" id="IPR005706">
    <property type="entry name" value="Ribosomal_uS2_bac/mit/plastid"/>
</dbReference>
<dbReference type="SUPFAM" id="SSF52313">
    <property type="entry name" value="Ribosomal protein S2"/>
    <property type="match status" value="1"/>
</dbReference>
<dbReference type="Pfam" id="PF00318">
    <property type="entry name" value="Ribosomal_S2"/>
    <property type="match status" value="1"/>
</dbReference>
<comment type="similarity">
    <text evidence="1 5 6">Belongs to the universal ribosomal protein uS2 family.</text>
</comment>
<dbReference type="InterPro" id="IPR018130">
    <property type="entry name" value="Ribosomal_uS2_CS"/>
</dbReference>
<sequence>MATTAEERPRSPMDPESERQTLTRLLEAGVHFGHQKKRGNPKMRPYVFTERNGIHIIDLQQTVQLLDQAAERVADATRRGGRILFVGTKKQAQDVIKREADRSGQAYVNQRWLGGTLTNFVTIRSRLRYMRTLESQMRGGGFELLPKIEQVRQQHEYEKLQRMLGGIREMERLPAIVFVVDPKREQNAIAEAMRLGIPIMAMVDTNCDPDQIDYVIPSNDDAIRSIRVIVNRIANAALEGRGISGAEGLTFEEMLDVPPAVDGATTDDESSETDADSDVATVMEEPAGA</sequence>
<reference evidence="8" key="1">
    <citation type="submission" date="2020-02" db="EMBL/GenBank/DDBJ databases">
        <authorList>
            <person name="Meier V. D."/>
        </authorList>
    </citation>
    <scope>NUCLEOTIDE SEQUENCE</scope>
    <source>
        <strain evidence="8">AVDCRST_MAG18</strain>
    </source>
</reference>
<dbReference type="PANTHER" id="PTHR12534">
    <property type="entry name" value="30S RIBOSOMAL PROTEIN S2 PROKARYOTIC AND ORGANELLAR"/>
    <property type="match status" value="1"/>
</dbReference>
<dbReference type="HAMAP" id="MF_00291_B">
    <property type="entry name" value="Ribosomal_uS2_B"/>
    <property type="match status" value="1"/>
</dbReference>
<proteinExistence type="inferred from homology"/>
<dbReference type="GO" id="GO:0006412">
    <property type="term" value="P:translation"/>
    <property type="evidence" value="ECO:0007669"/>
    <property type="project" value="UniProtKB-UniRule"/>
</dbReference>
<accession>A0A6J4VLI9</accession>
<dbReference type="AlphaFoldDB" id="A0A6J4VLI9"/>
<evidence type="ECO:0000256" key="1">
    <source>
        <dbReference type="ARBA" id="ARBA00006242"/>
    </source>
</evidence>
<evidence type="ECO:0000256" key="2">
    <source>
        <dbReference type="ARBA" id="ARBA00022980"/>
    </source>
</evidence>
<dbReference type="GO" id="GO:0022627">
    <property type="term" value="C:cytosolic small ribosomal subunit"/>
    <property type="evidence" value="ECO:0007669"/>
    <property type="project" value="TreeGrafter"/>
</dbReference>
<dbReference type="Gene3D" id="1.10.287.610">
    <property type="entry name" value="Helix hairpin bin"/>
    <property type="match status" value="1"/>
</dbReference>
<dbReference type="InterPro" id="IPR023591">
    <property type="entry name" value="Ribosomal_uS2_flav_dom_sf"/>
</dbReference>
<dbReference type="NCBIfam" id="TIGR01011">
    <property type="entry name" value="rpsB_bact"/>
    <property type="match status" value="1"/>
</dbReference>
<keyword evidence="2 5" id="KW-0689">Ribosomal protein</keyword>
<dbReference type="Gene3D" id="3.40.50.10490">
    <property type="entry name" value="Glucose-6-phosphate isomerase like protein, domain 1"/>
    <property type="match status" value="1"/>
</dbReference>
<evidence type="ECO:0000256" key="4">
    <source>
        <dbReference type="ARBA" id="ARBA00035256"/>
    </source>
</evidence>
<evidence type="ECO:0000256" key="6">
    <source>
        <dbReference type="RuleBase" id="RU003631"/>
    </source>
</evidence>
<organism evidence="8">
    <name type="scientific">uncultured Thermomicrobiales bacterium</name>
    <dbReference type="NCBI Taxonomy" id="1645740"/>
    <lineage>
        <taxon>Bacteria</taxon>
        <taxon>Pseudomonadati</taxon>
        <taxon>Thermomicrobiota</taxon>
        <taxon>Thermomicrobia</taxon>
        <taxon>Thermomicrobiales</taxon>
        <taxon>environmental samples</taxon>
    </lineage>
</organism>
<dbReference type="InterPro" id="IPR001865">
    <property type="entry name" value="Ribosomal_uS2"/>
</dbReference>
<name>A0A6J4VLI9_9BACT</name>
<keyword evidence="3 5" id="KW-0687">Ribonucleoprotein</keyword>